<organism evidence="3 4">
    <name type="scientific">Hyaloperonospora brassicae</name>
    <name type="common">Brassica downy mildew</name>
    <name type="synonym">Peronospora brassicae</name>
    <dbReference type="NCBI Taxonomy" id="162125"/>
    <lineage>
        <taxon>Eukaryota</taxon>
        <taxon>Sar</taxon>
        <taxon>Stramenopiles</taxon>
        <taxon>Oomycota</taxon>
        <taxon>Peronosporomycetes</taxon>
        <taxon>Peronosporales</taxon>
        <taxon>Peronosporaceae</taxon>
        <taxon>Hyaloperonospora</taxon>
    </lineage>
</organism>
<dbReference type="EMBL" id="CANTFL010000988">
    <property type="protein sequence ID" value="CAI5729442.1"/>
    <property type="molecule type" value="Genomic_DNA"/>
</dbReference>
<evidence type="ECO:0000313" key="3">
    <source>
        <dbReference type="EMBL" id="CAI5729462.1"/>
    </source>
</evidence>
<feature type="compositionally biased region" description="Low complexity" evidence="1">
    <location>
        <begin position="18"/>
        <end position="39"/>
    </location>
</feature>
<proteinExistence type="predicted"/>
<name>A0AAV0TY15_HYABA</name>
<gene>
    <name evidence="2" type="ORF">HBR001_LOCUS4562</name>
    <name evidence="3" type="ORF">HBR001_LOCUS4567</name>
</gene>
<comment type="caution">
    <text evidence="3">The sequence shown here is derived from an EMBL/GenBank/DDBJ whole genome shotgun (WGS) entry which is preliminary data.</text>
</comment>
<evidence type="ECO:0000313" key="2">
    <source>
        <dbReference type="EMBL" id="CAI5729442.1"/>
    </source>
</evidence>
<reference evidence="3" key="1">
    <citation type="submission" date="2022-12" db="EMBL/GenBank/DDBJ databases">
        <authorList>
            <person name="Webb A."/>
        </authorList>
    </citation>
    <scope>NUCLEOTIDE SEQUENCE</scope>
    <source>
        <strain evidence="3">Hp1</strain>
    </source>
</reference>
<evidence type="ECO:0000256" key="1">
    <source>
        <dbReference type="SAM" id="MobiDB-lite"/>
    </source>
</evidence>
<protein>
    <recommendedName>
        <fullName evidence="5">Homeobox domain-containing protein</fullName>
    </recommendedName>
</protein>
<evidence type="ECO:0000313" key="4">
    <source>
        <dbReference type="Proteomes" id="UP001162031"/>
    </source>
</evidence>
<dbReference type="EMBL" id="CANTFL010000988">
    <property type="protein sequence ID" value="CAI5729462.1"/>
    <property type="molecule type" value="Genomic_DNA"/>
</dbReference>
<feature type="compositionally biased region" description="Basic and acidic residues" evidence="1">
    <location>
        <begin position="1"/>
        <end position="13"/>
    </location>
</feature>
<feature type="region of interest" description="Disordered" evidence="1">
    <location>
        <begin position="1"/>
        <end position="84"/>
    </location>
</feature>
<evidence type="ECO:0008006" key="5">
    <source>
        <dbReference type="Google" id="ProtNLM"/>
    </source>
</evidence>
<dbReference type="AlphaFoldDB" id="A0AAV0TY15"/>
<dbReference type="Proteomes" id="UP001162031">
    <property type="component" value="Unassembled WGS sequence"/>
</dbReference>
<accession>A0AAV0TY15</accession>
<feature type="compositionally biased region" description="Low complexity" evidence="1">
    <location>
        <begin position="60"/>
        <end position="77"/>
    </location>
</feature>
<feature type="compositionally biased region" description="Basic residues" evidence="1">
    <location>
        <begin position="49"/>
        <end position="58"/>
    </location>
</feature>
<sequence length="223" mass="24495">MTWEDATKAKAEGADAVTQQQQQQTDSTAPTSSSTTSSTMESAPDQQLHRRRLKRPHSRSSTATATTATATTATASSLPLHTPKKKRLRWSTITVHEFGVGLGGSSVPGKGGPSIGLGDKPEFTWTTQVGHMAERVEGVHRFTPHERVQLLQRAGVSEGMIQRFSREANIINCSRRRTLVEDVAERKEAKRQRRRLQAPSAASRPCVAPFVHRPPHLIAVDYV</sequence>
<keyword evidence="4" id="KW-1185">Reference proteome</keyword>